<dbReference type="InterPro" id="IPR006847">
    <property type="entry name" value="IF2_N"/>
</dbReference>
<sequence>MTKLTVKALSEEIGTPVERLIEQLADAGLKKSESDQVNDEEKQNASHSP</sequence>
<dbReference type="EMBL" id="BBMS01000006">
    <property type="protein sequence ID" value="GAL24876.1"/>
    <property type="molecule type" value="Genomic_DNA"/>
</dbReference>
<accession>A0ABQ0J823</accession>
<protein>
    <submittedName>
        <fullName evidence="3">Translation initiation factor 2</fullName>
    </submittedName>
</protein>
<dbReference type="InterPro" id="IPR009061">
    <property type="entry name" value="DNA-bd_dom_put_sf"/>
</dbReference>
<evidence type="ECO:0000313" key="3">
    <source>
        <dbReference type="EMBL" id="GAL24876.1"/>
    </source>
</evidence>
<dbReference type="GO" id="GO:0003743">
    <property type="term" value="F:translation initiation factor activity"/>
    <property type="evidence" value="ECO:0007669"/>
    <property type="project" value="UniProtKB-KW"/>
</dbReference>
<comment type="caution">
    <text evidence="3">The sequence shown here is derived from an EMBL/GenBank/DDBJ whole genome shotgun (WGS) entry which is preliminary data.</text>
</comment>
<name>A0ABQ0J823_9VIBR</name>
<feature type="domain" description="Translation initiation factor IF-2 N-terminal" evidence="2">
    <location>
        <begin position="1"/>
        <end position="43"/>
    </location>
</feature>
<dbReference type="Gene3D" id="3.30.56.50">
    <property type="entry name" value="Putative DNA-binding domain, N-terminal subdomain of bacterial translation initiation factor IF2"/>
    <property type="match status" value="1"/>
</dbReference>
<keyword evidence="3" id="KW-0396">Initiation factor</keyword>
<feature type="compositionally biased region" description="Basic and acidic residues" evidence="1">
    <location>
        <begin position="28"/>
        <end position="49"/>
    </location>
</feature>
<reference evidence="4" key="2">
    <citation type="submission" date="2014-09" db="EMBL/GenBank/DDBJ databases">
        <authorList>
            <consortium name="NBRP consortium"/>
            <person name="Sawabe T."/>
            <person name="Meirelles P."/>
            <person name="Nakanishi M."/>
            <person name="Sayaka M."/>
            <person name="Hattori M."/>
            <person name="Ohkuma M."/>
        </authorList>
    </citation>
    <scope>NUCLEOTIDE SEQUENCE [LARGE SCALE GENOMIC DNA]</scope>
    <source>
        <strain evidence="4">JCM 19239</strain>
    </source>
</reference>
<feature type="region of interest" description="Disordered" evidence="1">
    <location>
        <begin position="26"/>
        <end position="49"/>
    </location>
</feature>
<proteinExistence type="predicted"/>
<evidence type="ECO:0000259" key="2">
    <source>
        <dbReference type="Pfam" id="PF04760"/>
    </source>
</evidence>
<dbReference type="SUPFAM" id="SSF46955">
    <property type="entry name" value="Putative DNA-binding domain"/>
    <property type="match status" value="1"/>
</dbReference>
<dbReference type="Proteomes" id="UP000029223">
    <property type="component" value="Unassembled WGS sequence"/>
</dbReference>
<evidence type="ECO:0000256" key="1">
    <source>
        <dbReference type="SAM" id="MobiDB-lite"/>
    </source>
</evidence>
<reference evidence="4" key="1">
    <citation type="submission" date="2014-09" db="EMBL/GenBank/DDBJ databases">
        <title>Vibrio variabilis JCM 19239. (C206) whole genome shotgun sequence.</title>
        <authorList>
            <person name="Sawabe T."/>
            <person name="Meirelles P."/>
            <person name="Nakanishi M."/>
            <person name="Sayaka M."/>
            <person name="Hattori M."/>
            <person name="Ohkuma M."/>
        </authorList>
    </citation>
    <scope>NUCLEOTIDE SEQUENCE [LARGE SCALE GENOMIC DNA]</scope>
    <source>
        <strain evidence="4">JCM 19239</strain>
    </source>
</reference>
<keyword evidence="3" id="KW-0648">Protein biosynthesis</keyword>
<organism evidence="3 4">
    <name type="scientific">Vibrio variabilis</name>
    <dbReference type="NCBI Taxonomy" id="990271"/>
    <lineage>
        <taxon>Bacteria</taxon>
        <taxon>Pseudomonadati</taxon>
        <taxon>Pseudomonadota</taxon>
        <taxon>Gammaproteobacteria</taxon>
        <taxon>Vibrionales</taxon>
        <taxon>Vibrionaceae</taxon>
        <taxon>Vibrio</taxon>
    </lineage>
</organism>
<dbReference type="Pfam" id="PF04760">
    <property type="entry name" value="IF2_N"/>
    <property type="match status" value="1"/>
</dbReference>
<gene>
    <name evidence="3" type="ORF">JCM19239_4601</name>
</gene>
<evidence type="ECO:0000313" key="4">
    <source>
        <dbReference type="Proteomes" id="UP000029223"/>
    </source>
</evidence>
<keyword evidence="4" id="KW-1185">Reference proteome</keyword>